<dbReference type="AlphaFoldDB" id="A0AA88KHA7"/>
<dbReference type="GO" id="GO:0016887">
    <property type="term" value="F:ATP hydrolysis activity"/>
    <property type="evidence" value="ECO:0007669"/>
    <property type="project" value="InterPro"/>
</dbReference>
<dbReference type="InterPro" id="IPR023214">
    <property type="entry name" value="HAD_sf"/>
</dbReference>
<keyword evidence="6 7" id="KW-0472">Membrane</keyword>
<feature type="domain" description="PH" evidence="8">
    <location>
        <begin position="1"/>
        <end position="18"/>
    </location>
</feature>
<dbReference type="PRINTS" id="PR00119">
    <property type="entry name" value="CATATPASE"/>
</dbReference>
<comment type="subcellular location">
    <subcellularLocation>
        <location evidence="1">Endomembrane system</location>
        <topology evidence="1">Multi-pass membrane protein</topology>
    </subcellularLocation>
</comment>
<dbReference type="GO" id="GO:0012505">
    <property type="term" value="C:endomembrane system"/>
    <property type="evidence" value="ECO:0007669"/>
    <property type="project" value="UniProtKB-SubCell"/>
</dbReference>
<name>A0AA88KHA7_NAELO</name>
<evidence type="ECO:0000256" key="7">
    <source>
        <dbReference type="SAM" id="Phobius"/>
    </source>
</evidence>
<dbReference type="Proteomes" id="UP000816034">
    <property type="component" value="Unassembled WGS sequence"/>
</dbReference>
<dbReference type="GeneID" id="68098413"/>
<organism evidence="9 10">
    <name type="scientific">Naegleria lovaniensis</name>
    <name type="common">Amoeba</name>
    <dbReference type="NCBI Taxonomy" id="51637"/>
    <lineage>
        <taxon>Eukaryota</taxon>
        <taxon>Discoba</taxon>
        <taxon>Heterolobosea</taxon>
        <taxon>Tetramitia</taxon>
        <taxon>Eutetramitia</taxon>
        <taxon>Vahlkampfiidae</taxon>
        <taxon>Naegleria</taxon>
    </lineage>
</organism>
<dbReference type="SUPFAM" id="SSF56784">
    <property type="entry name" value="HAD-like"/>
    <property type="match status" value="1"/>
</dbReference>
<dbReference type="GO" id="GO:0005388">
    <property type="term" value="F:P-type calcium transporter activity"/>
    <property type="evidence" value="ECO:0007669"/>
    <property type="project" value="TreeGrafter"/>
</dbReference>
<dbReference type="GO" id="GO:0005524">
    <property type="term" value="F:ATP binding"/>
    <property type="evidence" value="ECO:0007669"/>
    <property type="project" value="InterPro"/>
</dbReference>
<feature type="transmembrane region" description="Helical" evidence="7">
    <location>
        <begin position="314"/>
        <end position="334"/>
    </location>
</feature>
<dbReference type="NCBIfam" id="TIGR01494">
    <property type="entry name" value="ATPase_P-type"/>
    <property type="match status" value="1"/>
</dbReference>
<evidence type="ECO:0000256" key="3">
    <source>
        <dbReference type="ARBA" id="ARBA00022723"/>
    </source>
</evidence>
<dbReference type="InterPro" id="IPR036412">
    <property type="entry name" value="HAD-like_sf"/>
</dbReference>
<dbReference type="GO" id="GO:0046872">
    <property type="term" value="F:metal ion binding"/>
    <property type="evidence" value="ECO:0007669"/>
    <property type="project" value="UniProtKB-KW"/>
</dbReference>
<evidence type="ECO:0000313" key="10">
    <source>
        <dbReference type="Proteomes" id="UP000816034"/>
    </source>
</evidence>
<gene>
    <name evidence="9" type="ORF">C9374_005958</name>
</gene>
<dbReference type="PROSITE" id="PS50003">
    <property type="entry name" value="PH_DOMAIN"/>
    <property type="match status" value="1"/>
</dbReference>
<evidence type="ECO:0000259" key="8">
    <source>
        <dbReference type="PROSITE" id="PS50003"/>
    </source>
</evidence>
<dbReference type="PANTHER" id="PTHR24093:SF369">
    <property type="entry name" value="CALCIUM-TRANSPORTING ATPASE"/>
    <property type="match status" value="1"/>
</dbReference>
<reference evidence="9 10" key="1">
    <citation type="journal article" date="2018" name="BMC Genomics">
        <title>The genome of Naegleria lovaniensis, the basis for a comparative approach to unravel pathogenicity factors of the human pathogenic amoeba N. fowleri.</title>
        <authorList>
            <person name="Liechti N."/>
            <person name="Schurch N."/>
            <person name="Bruggmann R."/>
            <person name="Wittwer M."/>
        </authorList>
    </citation>
    <scope>NUCLEOTIDE SEQUENCE [LARGE SCALE GENOMIC DNA]</scope>
    <source>
        <strain evidence="9 10">ATCC 30569</strain>
    </source>
</reference>
<dbReference type="Pfam" id="PF00689">
    <property type="entry name" value="Cation_ATPase_C"/>
    <property type="match status" value="1"/>
</dbReference>
<dbReference type="FunFam" id="3.40.50.1000:FF:000193">
    <property type="entry name" value="Plasma membrane calcium-transporting ATPase 2"/>
    <property type="match status" value="1"/>
</dbReference>
<evidence type="ECO:0000256" key="6">
    <source>
        <dbReference type="ARBA" id="ARBA00023136"/>
    </source>
</evidence>
<keyword evidence="5 7" id="KW-1133">Transmembrane helix</keyword>
<evidence type="ECO:0000256" key="4">
    <source>
        <dbReference type="ARBA" id="ARBA00022842"/>
    </source>
</evidence>
<evidence type="ECO:0000313" key="9">
    <source>
        <dbReference type="EMBL" id="KAG2381574.1"/>
    </source>
</evidence>
<keyword evidence="4" id="KW-0460">Magnesium</keyword>
<keyword evidence="3" id="KW-0479">Metal-binding</keyword>
<dbReference type="Gene3D" id="3.40.1110.10">
    <property type="entry name" value="Calcium-transporting ATPase, cytoplasmic domain N"/>
    <property type="match status" value="1"/>
</dbReference>
<dbReference type="PRINTS" id="PR00120">
    <property type="entry name" value="HATPASE"/>
</dbReference>
<evidence type="ECO:0000256" key="5">
    <source>
        <dbReference type="ARBA" id="ARBA00022989"/>
    </source>
</evidence>
<protein>
    <recommendedName>
        <fullName evidence="8">PH domain-containing protein</fullName>
    </recommendedName>
</protein>
<dbReference type="InterPro" id="IPR001849">
    <property type="entry name" value="PH_domain"/>
</dbReference>
<dbReference type="Gene3D" id="3.40.50.1000">
    <property type="entry name" value="HAD superfamily/HAD-like"/>
    <property type="match status" value="1"/>
</dbReference>
<feature type="transmembrane region" description="Helical" evidence="7">
    <location>
        <begin position="216"/>
        <end position="241"/>
    </location>
</feature>
<dbReference type="InterPro" id="IPR023299">
    <property type="entry name" value="ATPase_P-typ_cyto_dom_N"/>
</dbReference>
<keyword evidence="10" id="KW-1185">Reference proteome</keyword>
<dbReference type="InterPro" id="IPR006068">
    <property type="entry name" value="ATPase_P-typ_cation-transptr_C"/>
</dbReference>
<dbReference type="Pfam" id="PF00702">
    <property type="entry name" value="Hydrolase"/>
    <property type="match status" value="1"/>
</dbReference>
<dbReference type="GO" id="GO:0005886">
    <property type="term" value="C:plasma membrane"/>
    <property type="evidence" value="ECO:0007669"/>
    <property type="project" value="TreeGrafter"/>
</dbReference>
<evidence type="ECO:0000256" key="2">
    <source>
        <dbReference type="ARBA" id="ARBA00022692"/>
    </source>
</evidence>
<dbReference type="Gene3D" id="1.20.1110.10">
    <property type="entry name" value="Calcium-transporting ATPase, transmembrane domain"/>
    <property type="match status" value="1"/>
</dbReference>
<comment type="caution">
    <text evidence="9">The sequence shown here is derived from an EMBL/GenBank/DDBJ whole genome shotgun (WGS) entry which is preliminary data.</text>
</comment>
<dbReference type="InterPro" id="IPR001757">
    <property type="entry name" value="P_typ_ATPase"/>
</dbReference>
<evidence type="ECO:0000256" key="1">
    <source>
        <dbReference type="ARBA" id="ARBA00004127"/>
    </source>
</evidence>
<dbReference type="PANTHER" id="PTHR24093">
    <property type="entry name" value="CATION TRANSPORTING ATPASE"/>
    <property type="match status" value="1"/>
</dbReference>
<keyword evidence="2 7" id="KW-0812">Transmembrane</keyword>
<sequence length="351" mass="39207">MTEQDRKRWLDAIEEMASQGLRTLVLAYKDMNSREQHVNLENSTETENGVTLLGLVGIKDPLRPEVIQAVSQCKKSGIVIRMVTGDNLLTAQFIARECGILLEDGICMTGQEFCELNDHELDQILPQLQVLARSTPDDKLRLVKRLRENGRVVAMTGDGTNDGLALKEADVGLSMGLSGTMIAKEASDIVILDDNFSSIVKSVLWGRSIYENIRKFLMFQLTVNVCALLVTIVTAVAGMIMKSTNSNNSETHTDPSSNTSFRLEPPLTAIQLLWVNLIMDTFAALALATEPPYRELLDRKPYGRHDAIITKNMWFHICGQSLYQFIVLVLLYVFGGMGKKYEGNCKITRKF</sequence>
<proteinExistence type="predicted"/>
<dbReference type="RefSeq" id="XP_044547254.1">
    <property type="nucleotide sequence ID" value="XM_044695765.1"/>
</dbReference>
<accession>A0AA88KHA7</accession>
<dbReference type="EMBL" id="PYSW02000026">
    <property type="protein sequence ID" value="KAG2381574.1"/>
    <property type="molecule type" value="Genomic_DNA"/>
</dbReference>